<evidence type="ECO:0000256" key="4">
    <source>
        <dbReference type="ARBA" id="ARBA00023062"/>
    </source>
</evidence>
<dbReference type="Gene3D" id="3.20.20.220">
    <property type="match status" value="1"/>
</dbReference>
<keyword evidence="3 5" id="KW-0560">Oxidoreductase</keyword>
<keyword evidence="8" id="KW-1185">Reference proteome</keyword>
<protein>
    <recommendedName>
        <fullName evidence="2 5">Proline dehydrogenase</fullName>
        <ecNumber evidence="2 5">1.5.5.2</ecNumber>
    </recommendedName>
</protein>
<dbReference type="SUPFAM" id="SSF51730">
    <property type="entry name" value="FAD-linked oxidoreductase"/>
    <property type="match status" value="1"/>
</dbReference>
<dbReference type="GO" id="GO:0071949">
    <property type="term" value="F:FAD binding"/>
    <property type="evidence" value="ECO:0007669"/>
    <property type="project" value="TreeGrafter"/>
</dbReference>
<gene>
    <name evidence="7" type="primary">PUT1</name>
    <name evidence="7" type="ORF">CspeluHIS016_0702980</name>
</gene>
<evidence type="ECO:0000256" key="2">
    <source>
        <dbReference type="ARBA" id="ARBA00012695"/>
    </source>
</evidence>
<name>A0AAD3TYU7_9TREE</name>
<dbReference type="PANTHER" id="PTHR13914">
    <property type="entry name" value="PROLINE OXIDASE"/>
    <property type="match status" value="1"/>
</dbReference>
<keyword evidence="4 5" id="KW-0642">Proline metabolism</keyword>
<dbReference type="EC" id="1.5.5.2" evidence="2 5"/>
<dbReference type="GO" id="GO:0004657">
    <property type="term" value="F:proline dehydrogenase activity"/>
    <property type="evidence" value="ECO:0007669"/>
    <property type="project" value="UniProtKB-EC"/>
</dbReference>
<dbReference type="AlphaFoldDB" id="A0AAD3TYU7"/>
<accession>A0AAD3TYU7</accession>
<feature type="domain" description="Proline dehydrogenase" evidence="6">
    <location>
        <begin position="147"/>
        <end position="565"/>
    </location>
</feature>
<dbReference type="InterPro" id="IPR015659">
    <property type="entry name" value="Proline_oxidase"/>
</dbReference>
<comment type="similarity">
    <text evidence="1 5">Belongs to the proline oxidase family.</text>
</comment>
<dbReference type="GO" id="GO:0005739">
    <property type="term" value="C:mitochondrion"/>
    <property type="evidence" value="ECO:0007669"/>
    <property type="project" value="TreeGrafter"/>
</dbReference>
<reference evidence="7" key="1">
    <citation type="journal article" date="2023" name="BMC Genomics">
        <title>Chromosome-level genome assemblies of Cutaneotrichosporon spp. (Trichosporonales, Basidiomycota) reveal imbalanced evolution between nucleotide sequences and chromosome synteny.</title>
        <authorList>
            <person name="Kobayashi Y."/>
            <person name="Kayamori A."/>
            <person name="Aoki K."/>
            <person name="Shiwa Y."/>
            <person name="Matsutani M."/>
            <person name="Fujita N."/>
            <person name="Sugita T."/>
            <person name="Iwasaki W."/>
            <person name="Tanaka N."/>
            <person name="Takashima M."/>
        </authorList>
    </citation>
    <scope>NUCLEOTIDE SEQUENCE</scope>
    <source>
        <strain evidence="7">HIS016</strain>
    </source>
</reference>
<evidence type="ECO:0000256" key="1">
    <source>
        <dbReference type="ARBA" id="ARBA00005869"/>
    </source>
</evidence>
<keyword evidence="5" id="KW-0285">Flavoprotein</keyword>
<evidence type="ECO:0000259" key="6">
    <source>
        <dbReference type="Pfam" id="PF01619"/>
    </source>
</evidence>
<dbReference type="Proteomes" id="UP001222932">
    <property type="component" value="Unassembled WGS sequence"/>
</dbReference>
<evidence type="ECO:0000256" key="5">
    <source>
        <dbReference type="RuleBase" id="RU364054"/>
    </source>
</evidence>
<evidence type="ECO:0000313" key="8">
    <source>
        <dbReference type="Proteomes" id="UP001222932"/>
    </source>
</evidence>
<comment type="function">
    <text evidence="5">Converts proline to delta-1-pyrroline-5-carboxylate.</text>
</comment>
<dbReference type="InterPro" id="IPR002872">
    <property type="entry name" value="Proline_DH_dom"/>
</dbReference>
<comment type="cofactor">
    <cofactor evidence="5">
        <name>FAD</name>
        <dbReference type="ChEBI" id="CHEBI:57692"/>
    </cofactor>
</comment>
<dbReference type="EMBL" id="BTCM01000007">
    <property type="protein sequence ID" value="GMK59283.1"/>
    <property type="molecule type" value="Genomic_DNA"/>
</dbReference>
<dbReference type="GO" id="GO:0010133">
    <property type="term" value="P:L-proline catabolic process to L-glutamate"/>
    <property type="evidence" value="ECO:0007669"/>
    <property type="project" value="TreeGrafter"/>
</dbReference>
<dbReference type="PANTHER" id="PTHR13914:SF0">
    <property type="entry name" value="PROLINE DEHYDROGENASE 1, MITOCHONDRIAL"/>
    <property type="match status" value="1"/>
</dbReference>
<dbReference type="InterPro" id="IPR029041">
    <property type="entry name" value="FAD-linked_oxidoreductase-like"/>
</dbReference>
<dbReference type="Pfam" id="PF01619">
    <property type="entry name" value="Pro_dh"/>
    <property type="match status" value="1"/>
</dbReference>
<reference evidence="7" key="2">
    <citation type="submission" date="2023-06" db="EMBL/GenBank/DDBJ databases">
        <authorList>
            <person name="Kobayashi Y."/>
            <person name="Kayamori A."/>
            <person name="Aoki K."/>
            <person name="Shiwa Y."/>
            <person name="Fujita N."/>
            <person name="Sugita T."/>
            <person name="Iwasaki W."/>
            <person name="Tanaka N."/>
            <person name="Takashima M."/>
        </authorList>
    </citation>
    <scope>NUCLEOTIDE SEQUENCE</scope>
    <source>
        <strain evidence="7">HIS016</strain>
    </source>
</reference>
<comment type="catalytic activity">
    <reaction evidence="5">
        <text>L-proline + a quinone = (S)-1-pyrroline-5-carboxylate + a quinol + H(+)</text>
        <dbReference type="Rhea" id="RHEA:23784"/>
        <dbReference type="ChEBI" id="CHEBI:15378"/>
        <dbReference type="ChEBI" id="CHEBI:17388"/>
        <dbReference type="ChEBI" id="CHEBI:24646"/>
        <dbReference type="ChEBI" id="CHEBI:60039"/>
        <dbReference type="ChEBI" id="CHEBI:132124"/>
        <dbReference type="EC" id="1.5.5.2"/>
    </reaction>
</comment>
<organism evidence="7 8">
    <name type="scientific">Cutaneotrichosporon spelunceum</name>
    <dbReference type="NCBI Taxonomy" id="1672016"/>
    <lineage>
        <taxon>Eukaryota</taxon>
        <taxon>Fungi</taxon>
        <taxon>Dikarya</taxon>
        <taxon>Basidiomycota</taxon>
        <taxon>Agaricomycotina</taxon>
        <taxon>Tremellomycetes</taxon>
        <taxon>Trichosporonales</taxon>
        <taxon>Trichosporonaceae</taxon>
        <taxon>Cutaneotrichosporon</taxon>
    </lineage>
</organism>
<evidence type="ECO:0000256" key="3">
    <source>
        <dbReference type="ARBA" id="ARBA00023002"/>
    </source>
</evidence>
<proteinExistence type="inferred from homology"/>
<sequence>MIFRGYLRNLPSAFRSARRGAASLASGSTLAGPSAGPGAGSHRSHRVLWAAVPVAFATGVALTYRRSPDDDTATPRSNIASIPTRELVRAYAVYAACGIPALVDYAPVLLNAFAKSPIPGVSAVANAVIRRTFFEQFVAGEDLPETMETISRLNARGIGGLLNYGAEAELGDGHADDTSLLHEHNYRQDSMAIAALGEYERHVAEAGGKTGSSQFAVKISGLIDPAVLERASTTLCRLRPVANDQPQTASITEIPFPGVPQRSDAVIIAPGGSSTAVIPTIGAFEPQGILASDLNVTDADMVELNEFWRKMHSLGALARDNGVKLLIDAEHAETQPAMDALTLIMSQEFNRPEPGKPFTGPIVFGTYQSYLARAPYLLDMMLADAEANGYALGVKLVRGAYNVADSARWIKDGRSGTNPIWPNKSATDLAYDSSVTKIVDTMARQLDGPNPELAVSAVIATHNPKSVEHVLTELERTGLASRQVPKAVEEQMTSSAPPLALRGDVRGKVFVAQLYGMRDDLTDKVAETIDSEGLPVALKYIAYGKYEEVLPYLARRAIENKSVMSGEGGASMERKRVSQELWRRWSGAPATKA</sequence>
<keyword evidence="5" id="KW-0274">FAD</keyword>
<evidence type="ECO:0000313" key="7">
    <source>
        <dbReference type="EMBL" id="GMK59283.1"/>
    </source>
</evidence>
<comment type="caution">
    <text evidence="7">The sequence shown here is derived from an EMBL/GenBank/DDBJ whole genome shotgun (WGS) entry which is preliminary data.</text>
</comment>